<keyword evidence="1 2" id="KW-0732">Signal</keyword>
<dbReference type="Gene3D" id="2.60.40.10">
    <property type="entry name" value="Immunoglobulins"/>
    <property type="match status" value="1"/>
</dbReference>
<feature type="signal peptide" evidence="2">
    <location>
        <begin position="1"/>
        <end position="17"/>
    </location>
</feature>
<dbReference type="EMBL" id="JBHMFC010000024">
    <property type="protein sequence ID" value="MFB9056644.1"/>
    <property type="molecule type" value="Genomic_DNA"/>
</dbReference>
<gene>
    <name evidence="4" type="ORF">ACFFU9_07775</name>
</gene>
<dbReference type="NCBIfam" id="TIGR04183">
    <property type="entry name" value="Por_Secre_tail"/>
    <property type="match status" value="1"/>
</dbReference>
<dbReference type="Proteomes" id="UP001589585">
    <property type="component" value="Unassembled WGS sequence"/>
</dbReference>
<keyword evidence="5" id="KW-1185">Reference proteome</keyword>
<evidence type="ECO:0000259" key="3">
    <source>
        <dbReference type="PROSITE" id="PS50835"/>
    </source>
</evidence>
<dbReference type="Pfam" id="PF13573">
    <property type="entry name" value="SprB"/>
    <property type="match status" value="5"/>
</dbReference>
<proteinExistence type="predicted"/>
<dbReference type="PROSITE" id="PS50835">
    <property type="entry name" value="IG_LIKE"/>
    <property type="match status" value="1"/>
</dbReference>
<dbReference type="Pfam" id="PF18962">
    <property type="entry name" value="Por_Secre_tail"/>
    <property type="match status" value="1"/>
</dbReference>
<evidence type="ECO:0000256" key="2">
    <source>
        <dbReference type="SAM" id="SignalP"/>
    </source>
</evidence>
<name>A0ABV5FBA0_9FLAO</name>
<dbReference type="Gene3D" id="2.60.40.740">
    <property type="match status" value="3"/>
</dbReference>
<evidence type="ECO:0000256" key="1">
    <source>
        <dbReference type="ARBA" id="ARBA00022729"/>
    </source>
</evidence>
<dbReference type="InterPro" id="IPR013783">
    <property type="entry name" value="Ig-like_fold"/>
</dbReference>
<accession>A0ABV5FBA0</accession>
<sequence length="1325" mass="146512">MKKLLFCLIFLSFFWQMSIGQIDNRSVIGLYDVSVTYNKPPYTQCDIEYGEGYIYDKLNNQIYEFESSFNGHGFEYNPSEYNNYVVYIRGVPSHYTSVKTLLQDIAYTNECKYSTSFDSNVGCEFTIDVHYRPILNILPPIDDALYDLPVDDNIILNSHQFFSRGLRLTWQFLNNGLWTNFPENKTGNKLLLNAKDLFDGTGIDSNSYHGKYISFRQVKDYNPSFNEYTPNYCGTKSNTVTYFIRRSAPHISSQPTFQLDCYDGEQSEIKIHFDRDIKPDENITYELFRVGSQTSEPIEDVILDANNDFVLTNSLSPGIYTFKVFGMAPHYQTGDAEALYTEAKTHKTTFEIKKPTPVEFEVIEENNVTCNGKNDGSITIKAWGGQLFDTYQYSLEPAGIENWKPFTNTAATSDTFVTETITALPNGSYILQVKDANDCVARVVRNPEGELVDAKEIVKTPVIITQTSALNVHIQTEAEGGTKEPSAYGLSDGFLTANISGGTTFDNPTTSTYYNFNWEYYNATTSTWQAWTDFEYYYDTGTSEWQIVLNNAKGGTYKLTVTDKNGCIETIEKILEQPEQFAASITLNQQIDCNGGAGSLIANVVGGIAPYKYAWYKVEGTLENIVSGQTNKTAVGLLAGDYIVKVTDKNGQSTAETVTSEKTTLAEPTAVTFISTSTNVICHGGSDGSITIEVSGGTGSYTYLWNDGKTSQNRTDLKVGSYALTITDEKGCTAMTSEPIIILQPDDITITTISYSNPTLADGNNGAIRISVNGGTEPYSFQWKKNGADYSIEKDIIGLTPGIYTVTVKDANSTDASMCLASKTFTITQTEPLKVTVSQQNSILCYGDKTASLRTTIEGGNPFTIGSPYTLEWFNKNDAITSIGAEELQDELAAGYYYVIVTDANNNKVISDVVQITEPIELSGVLTSTYTACGAENDWIVKAQIDGGTAPYTYSWNTGDDTVNLNNVSSGKYLLNVKDANGCQITLLHSTNTQEVLQINEIITEVNCIEACNGEINLDITGGVFPYEIEWNTGDTSQKLSDLCAGTYSVTITDKKGCRLEREFILKNPEAIVVDLGADKTLCIGQTHKLDISIKDTNATYVWESNNGFKSDKSAVVLSGTGIYTATVTASSGCVGTDVIEIFNSDNKVTSEFLMSSQAYVNQEVMLFNVSGNLNNDSEWLIPNDVIIVNKTETSITLKFTEVNTYDIGLLSIFGDCYQEYYKAIIIEESSNLPDPGDSNPPFVEMFKITPNPNTGVFEVNIVLAESSPMSLRIFNLAGKLIMKQPENERAKEYNIPFKLQVSMGIYVVVLETSEGTQIKRLVIN</sequence>
<evidence type="ECO:0000313" key="5">
    <source>
        <dbReference type="Proteomes" id="UP001589585"/>
    </source>
</evidence>
<feature type="domain" description="Ig-like" evidence="3">
    <location>
        <begin position="739"/>
        <end position="838"/>
    </location>
</feature>
<organism evidence="4 5">
    <name type="scientific">Mariniflexile ostreae</name>
    <dbReference type="NCBI Taxonomy" id="1520892"/>
    <lineage>
        <taxon>Bacteria</taxon>
        <taxon>Pseudomonadati</taxon>
        <taxon>Bacteroidota</taxon>
        <taxon>Flavobacteriia</taxon>
        <taxon>Flavobacteriales</taxon>
        <taxon>Flavobacteriaceae</taxon>
        <taxon>Mariniflexile</taxon>
    </lineage>
</organism>
<reference evidence="4 5" key="1">
    <citation type="submission" date="2024-09" db="EMBL/GenBank/DDBJ databases">
        <authorList>
            <person name="Sun Q."/>
            <person name="Mori K."/>
        </authorList>
    </citation>
    <scope>NUCLEOTIDE SEQUENCE [LARGE SCALE GENOMIC DNA]</scope>
    <source>
        <strain evidence="4 5">CECT 8622</strain>
    </source>
</reference>
<dbReference type="RefSeq" id="WP_379860837.1">
    <property type="nucleotide sequence ID" value="NZ_JBHMFC010000024.1"/>
</dbReference>
<feature type="chain" id="PRO_5045611971" evidence="2">
    <location>
        <begin position="18"/>
        <end position="1325"/>
    </location>
</feature>
<evidence type="ECO:0000313" key="4">
    <source>
        <dbReference type="EMBL" id="MFB9056644.1"/>
    </source>
</evidence>
<comment type="caution">
    <text evidence="4">The sequence shown here is derived from an EMBL/GenBank/DDBJ whole genome shotgun (WGS) entry which is preliminary data.</text>
</comment>
<protein>
    <submittedName>
        <fullName evidence="4">T9SS type A sorting domain-containing protein</fullName>
    </submittedName>
</protein>
<dbReference type="InterPro" id="IPR026444">
    <property type="entry name" value="Secre_tail"/>
</dbReference>
<dbReference type="InterPro" id="IPR007110">
    <property type="entry name" value="Ig-like_dom"/>
</dbReference>
<dbReference type="InterPro" id="IPR025667">
    <property type="entry name" value="SprB_repeat"/>
</dbReference>